<reference evidence="2" key="1">
    <citation type="submission" date="2006-01" db="EMBL/GenBank/DDBJ databases">
        <title>The Genome of Drosophila yakuba.</title>
        <authorList>
            <consortium name="The Drosophila yakuba Sequencing Consortium"/>
        </authorList>
    </citation>
    <scope>NUCLEOTIDE SEQUENCE</scope>
    <source>
        <strain evidence="2">Tai18E2</strain>
    </source>
</reference>
<dbReference type="EMBL" id="CH895162">
    <property type="protein sequence ID" value="KRK05609.1"/>
    <property type="molecule type" value="Genomic_DNA"/>
</dbReference>
<evidence type="ECO:0000313" key="2">
    <source>
        <dbReference type="EMBL" id="KRK05609.1"/>
    </source>
</evidence>
<organism evidence="2 3">
    <name type="scientific">Drosophila yakuba</name>
    <name type="common">Fruit fly</name>
    <dbReference type="NCBI Taxonomy" id="7245"/>
    <lineage>
        <taxon>Eukaryota</taxon>
        <taxon>Metazoa</taxon>
        <taxon>Ecdysozoa</taxon>
        <taxon>Arthropoda</taxon>
        <taxon>Hexapoda</taxon>
        <taxon>Insecta</taxon>
        <taxon>Pterygota</taxon>
        <taxon>Neoptera</taxon>
        <taxon>Endopterygota</taxon>
        <taxon>Diptera</taxon>
        <taxon>Brachycera</taxon>
        <taxon>Muscomorpha</taxon>
        <taxon>Ephydroidea</taxon>
        <taxon>Drosophilidae</taxon>
        <taxon>Drosophila</taxon>
        <taxon>Sophophora</taxon>
    </lineage>
</organism>
<dbReference type="EMBL" id="CH893909">
    <property type="protein sequence ID" value="KRK05564.1"/>
    <property type="molecule type" value="Genomic_DNA"/>
</dbReference>
<protein>
    <submittedName>
        <fullName evidence="1">Uncharacterized protein, isoform A</fullName>
    </submittedName>
</protein>
<name>A0A0R1E8Y6_DROYA</name>
<accession>A0A0R1E8Y6</accession>
<reference evidence="2 3" key="3">
    <citation type="journal article" date="2007" name="PLoS Biol.">
        <title>Principles of genome evolution in the Drosophila melanogaster species group.</title>
        <authorList>
            <person name="Ranz J.M."/>
            <person name="Maurin D."/>
            <person name="Chan Y.S."/>
            <person name="von Grotthuss M."/>
            <person name="Hillier L.W."/>
            <person name="Roote J."/>
            <person name="Ashburner M."/>
            <person name="Bergman C.M."/>
        </authorList>
    </citation>
    <scope>NUCLEOTIDE SEQUENCE [LARGE SCALE GENOMIC DNA]</scope>
    <source>
        <strain evidence="2">Tai18E2</strain>
        <strain evidence="3">Tai18E2 / Tucson 14021-0261.01</strain>
    </source>
</reference>
<sequence length="96" mass="10532">MPENRRYGLVITNQSSDADGVDTVALIVNANRRRCNAALFFLLMTGISSGAAVCHHRLHTSTLANIVHTWYIHNTVGLTEYLSADVRLQHASGLRG</sequence>
<dbReference type="OrthoDB" id="8040656at2759"/>
<dbReference type="KEGG" id="dya:Dyak_GE28772"/>
<dbReference type="AlphaFoldDB" id="A0A0R1E8Y6"/>
<reference evidence="2 3" key="2">
    <citation type="journal article" date="2007" name="Nature">
        <title>Evolution of genes and genomes on the Drosophila phylogeny.</title>
        <authorList>
            <consortium name="Drosophila 12 Genomes Consortium"/>
            <person name="Clark A.G."/>
            <person name="Eisen M.B."/>
            <person name="Smith D.R."/>
            <person name="Bergman C.M."/>
            <person name="Oliver B."/>
            <person name="Markow T.A."/>
            <person name="Kaufman T.C."/>
            <person name="Kellis M."/>
            <person name="Gelbart W."/>
            <person name="Iyer V.N."/>
            <person name="Pollard D.A."/>
            <person name="Sackton T.B."/>
            <person name="Larracuente A.M."/>
            <person name="Singh N.D."/>
            <person name="Abad J.P."/>
            <person name="Abt D.N."/>
            <person name="Adryan B."/>
            <person name="Aguade M."/>
            <person name="Akashi H."/>
            <person name="Anderson W.W."/>
            <person name="Aquadro C.F."/>
            <person name="Ardell D.H."/>
            <person name="Arguello R."/>
            <person name="Artieri C.G."/>
            <person name="Barbash D.A."/>
            <person name="Barker D."/>
            <person name="Barsanti P."/>
            <person name="Batterham P."/>
            <person name="Batzoglou S."/>
            <person name="Begun D."/>
            <person name="Bhutkar A."/>
            <person name="Blanco E."/>
            <person name="Bosak S.A."/>
            <person name="Bradley R.K."/>
            <person name="Brand A.D."/>
            <person name="Brent M.R."/>
            <person name="Brooks A.N."/>
            <person name="Brown R.H."/>
            <person name="Butlin R.K."/>
            <person name="Caggese C."/>
            <person name="Calvi B.R."/>
            <person name="Bernardo de Carvalho A."/>
            <person name="Caspi A."/>
            <person name="Castrezana S."/>
            <person name="Celniker S.E."/>
            <person name="Chang J.L."/>
            <person name="Chapple C."/>
            <person name="Chatterji S."/>
            <person name="Chinwalla A."/>
            <person name="Civetta A."/>
            <person name="Clifton S.W."/>
            <person name="Comeron J.M."/>
            <person name="Costello J.C."/>
            <person name="Coyne J.A."/>
            <person name="Daub J."/>
            <person name="David R.G."/>
            <person name="Delcher A.L."/>
            <person name="Delehaunty K."/>
            <person name="Do C.B."/>
            <person name="Ebling H."/>
            <person name="Edwards K."/>
            <person name="Eickbush T."/>
            <person name="Evans J.D."/>
            <person name="Filipski A."/>
            <person name="Findeiss S."/>
            <person name="Freyhult E."/>
            <person name="Fulton L."/>
            <person name="Fulton R."/>
            <person name="Garcia A.C."/>
            <person name="Gardiner A."/>
            <person name="Garfield D.A."/>
            <person name="Garvin B.E."/>
            <person name="Gibson G."/>
            <person name="Gilbert D."/>
            <person name="Gnerre S."/>
            <person name="Godfrey J."/>
            <person name="Good R."/>
            <person name="Gotea V."/>
            <person name="Gravely B."/>
            <person name="Greenberg A.J."/>
            <person name="Griffiths-Jones S."/>
            <person name="Gross S."/>
            <person name="Guigo R."/>
            <person name="Gustafson E.A."/>
            <person name="Haerty W."/>
            <person name="Hahn M.W."/>
            <person name="Halligan D.L."/>
            <person name="Halpern A.L."/>
            <person name="Halter G.M."/>
            <person name="Han M.V."/>
            <person name="Heger A."/>
            <person name="Hillier L."/>
            <person name="Hinrichs A.S."/>
            <person name="Holmes I."/>
            <person name="Hoskins R.A."/>
            <person name="Hubisz M.J."/>
            <person name="Hultmark D."/>
            <person name="Huntley M.A."/>
            <person name="Jaffe D.B."/>
            <person name="Jagadeeshan S."/>
            <person name="Jeck W.R."/>
            <person name="Johnson J."/>
            <person name="Jones C.D."/>
            <person name="Jordan W.C."/>
            <person name="Karpen G.H."/>
            <person name="Kataoka E."/>
            <person name="Keightley P.D."/>
            <person name="Kheradpour P."/>
            <person name="Kirkness E.F."/>
            <person name="Koerich L.B."/>
            <person name="Kristiansen K."/>
            <person name="Kudrna D."/>
            <person name="Kulathinal R.J."/>
            <person name="Kumar S."/>
            <person name="Kwok R."/>
            <person name="Lander E."/>
            <person name="Langley C.H."/>
            <person name="Lapoint R."/>
            <person name="Lazzaro B.P."/>
            <person name="Lee S.J."/>
            <person name="Levesque L."/>
            <person name="Li R."/>
            <person name="Lin C.F."/>
            <person name="Lin M.F."/>
            <person name="Lindblad-Toh K."/>
            <person name="Llopart A."/>
            <person name="Long M."/>
            <person name="Low L."/>
            <person name="Lozovsky E."/>
            <person name="Lu J."/>
            <person name="Luo M."/>
            <person name="Machado C.A."/>
            <person name="Makalowski W."/>
            <person name="Marzo M."/>
            <person name="Matsuda M."/>
            <person name="Matzkin L."/>
            <person name="McAllister B."/>
            <person name="McBride C.S."/>
            <person name="McKernan B."/>
            <person name="McKernan K."/>
            <person name="Mendez-Lago M."/>
            <person name="Minx P."/>
            <person name="Mollenhauer M.U."/>
            <person name="Montooth K."/>
            <person name="Mount S.M."/>
            <person name="Mu X."/>
            <person name="Myers E."/>
            <person name="Negre B."/>
            <person name="Newfeld S."/>
            <person name="Nielsen R."/>
            <person name="Noor M.A."/>
            <person name="O'Grady P."/>
            <person name="Pachter L."/>
            <person name="Papaceit M."/>
            <person name="Parisi M.J."/>
            <person name="Parisi M."/>
            <person name="Parts L."/>
            <person name="Pedersen J.S."/>
            <person name="Pesole G."/>
            <person name="Phillippy A.M."/>
            <person name="Ponting C.P."/>
            <person name="Pop M."/>
            <person name="Porcelli D."/>
            <person name="Powell J.R."/>
            <person name="Prohaska S."/>
            <person name="Pruitt K."/>
            <person name="Puig M."/>
            <person name="Quesneville H."/>
            <person name="Ram K.R."/>
            <person name="Rand D."/>
            <person name="Rasmussen M.D."/>
            <person name="Reed L.K."/>
            <person name="Reenan R."/>
            <person name="Reily A."/>
            <person name="Remington K.A."/>
            <person name="Rieger T.T."/>
            <person name="Ritchie M.G."/>
            <person name="Robin C."/>
            <person name="Rogers Y.H."/>
            <person name="Rohde C."/>
            <person name="Rozas J."/>
            <person name="Rubenfield M.J."/>
            <person name="Ruiz A."/>
            <person name="Russo S."/>
            <person name="Salzberg S.L."/>
            <person name="Sanchez-Gracia A."/>
            <person name="Saranga D.J."/>
            <person name="Sato H."/>
            <person name="Schaeffer S.W."/>
            <person name="Schatz M.C."/>
            <person name="Schlenke T."/>
            <person name="Schwartz R."/>
            <person name="Segarra C."/>
            <person name="Singh R.S."/>
            <person name="Sirot L."/>
            <person name="Sirota M."/>
            <person name="Sisneros N.B."/>
            <person name="Smith C.D."/>
            <person name="Smith T.F."/>
            <person name="Spieth J."/>
            <person name="Stage D.E."/>
            <person name="Stark A."/>
            <person name="Stephan W."/>
            <person name="Strausberg R.L."/>
            <person name="Strempel S."/>
            <person name="Sturgill D."/>
            <person name="Sutton G."/>
            <person name="Sutton G.G."/>
            <person name="Tao W."/>
            <person name="Teichmann S."/>
            <person name="Tobari Y.N."/>
            <person name="Tomimura Y."/>
            <person name="Tsolas J.M."/>
            <person name="Valente V.L."/>
            <person name="Venter E."/>
            <person name="Venter J.C."/>
            <person name="Vicario S."/>
            <person name="Vieira F.G."/>
            <person name="Vilella A.J."/>
            <person name="Villasante A."/>
            <person name="Walenz B."/>
            <person name="Wang J."/>
            <person name="Wasserman M."/>
            <person name="Watts T."/>
            <person name="Wilson D."/>
            <person name="Wilson R.K."/>
            <person name="Wing R.A."/>
            <person name="Wolfner M.F."/>
            <person name="Wong A."/>
            <person name="Wong G.K."/>
            <person name="Wu C.I."/>
            <person name="Wu G."/>
            <person name="Yamamoto D."/>
            <person name="Yang H.P."/>
            <person name="Yang S.P."/>
            <person name="Yorke J.A."/>
            <person name="Yoshida K."/>
            <person name="Zdobnov E."/>
            <person name="Zhang P."/>
            <person name="Zhang Y."/>
            <person name="Zimin A.V."/>
            <person name="Baldwin J."/>
            <person name="Abdouelleil A."/>
            <person name="Abdulkadir J."/>
            <person name="Abebe A."/>
            <person name="Abera B."/>
            <person name="Abreu J."/>
            <person name="Acer S.C."/>
            <person name="Aftuck L."/>
            <person name="Alexander A."/>
            <person name="An P."/>
            <person name="Anderson E."/>
            <person name="Anderson S."/>
            <person name="Arachi H."/>
            <person name="Azer M."/>
            <person name="Bachantsang P."/>
            <person name="Barry A."/>
            <person name="Bayul T."/>
            <person name="Berlin A."/>
            <person name="Bessette D."/>
            <person name="Bloom T."/>
            <person name="Blye J."/>
            <person name="Boguslavskiy L."/>
            <person name="Bonnet C."/>
            <person name="Boukhgalter B."/>
            <person name="Bourzgui I."/>
            <person name="Brown A."/>
            <person name="Cahill P."/>
            <person name="Channer S."/>
            <person name="Cheshatsang Y."/>
            <person name="Chuda L."/>
            <person name="Citroen M."/>
            <person name="Collymore A."/>
            <person name="Cooke P."/>
            <person name="Costello M."/>
            <person name="D'Aco K."/>
            <person name="Daza R."/>
            <person name="De Haan G."/>
            <person name="DeGray S."/>
            <person name="DeMaso C."/>
            <person name="Dhargay N."/>
            <person name="Dooley K."/>
            <person name="Dooley E."/>
            <person name="Doricent M."/>
            <person name="Dorje P."/>
            <person name="Dorjee K."/>
            <person name="Dupes A."/>
            <person name="Elong R."/>
            <person name="Falk J."/>
            <person name="Farina A."/>
            <person name="Faro S."/>
            <person name="Ferguson D."/>
            <person name="Fisher S."/>
            <person name="Foley C.D."/>
            <person name="Franke A."/>
            <person name="Friedrich D."/>
            <person name="Gadbois L."/>
            <person name="Gearin G."/>
            <person name="Gearin C.R."/>
            <person name="Giannoukos G."/>
            <person name="Goode T."/>
            <person name="Graham J."/>
            <person name="Grandbois E."/>
            <person name="Grewal S."/>
            <person name="Gyaltsen K."/>
            <person name="Hafez N."/>
            <person name="Hagos B."/>
            <person name="Hall J."/>
            <person name="Henson C."/>
            <person name="Hollinger A."/>
            <person name="Honan T."/>
            <person name="Huard M.D."/>
            <person name="Hughes L."/>
            <person name="Hurhula B."/>
            <person name="Husby M.E."/>
            <person name="Kamat A."/>
            <person name="Kanga B."/>
            <person name="Kashin S."/>
            <person name="Khazanovich D."/>
            <person name="Kisner P."/>
            <person name="Lance K."/>
            <person name="Lara M."/>
            <person name="Lee W."/>
            <person name="Lennon N."/>
            <person name="Letendre F."/>
            <person name="LeVine R."/>
            <person name="Lipovsky A."/>
            <person name="Liu X."/>
            <person name="Liu J."/>
            <person name="Liu S."/>
            <person name="Lokyitsang T."/>
            <person name="Lokyitsang Y."/>
            <person name="Lubonja R."/>
            <person name="Lui A."/>
            <person name="MacDonald P."/>
            <person name="Magnisalis V."/>
            <person name="Maru K."/>
            <person name="Matthews C."/>
            <person name="McCusker W."/>
            <person name="McDonough S."/>
            <person name="Mehta T."/>
            <person name="Meldrim J."/>
            <person name="Meneus L."/>
            <person name="Mihai O."/>
            <person name="Mihalev A."/>
            <person name="Mihova T."/>
            <person name="Mittelman R."/>
            <person name="Mlenga V."/>
            <person name="Montmayeur A."/>
            <person name="Mulrain L."/>
            <person name="Navidi A."/>
            <person name="Naylor J."/>
            <person name="Negash T."/>
            <person name="Nguyen T."/>
            <person name="Nguyen N."/>
            <person name="Nicol R."/>
            <person name="Norbu C."/>
            <person name="Norbu N."/>
            <person name="Novod N."/>
            <person name="O'Neill B."/>
            <person name="Osman S."/>
            <person name="Markiewicz E."/>
            <person name="Oyono O.L."/>
            <person name="Patti C."/>
            <person name="Phunkhang P."/>
            <person name="Pierre F."/>
            <person name="Priest M."/>
            <person name="Raghuraman S."/>
            <person name="Rege F."/>
            <person name="Reyes R."/>
            <person name="Rise C."/>
            <person name="Rogov P."/>
            <person name="Ross K."/>
            <person name="Ryan E."/>
            <person name="Settipalli S."/>
            <person name="Shea T."/>
            <person name="Sherpa N."/>
            <person name="Shi L."/>
            <person name="Shih D."/>
            <person name="Sparrow T."/>
            <person name="Spaulding J."/>
            <person name="Stalker J."/>
            <person name="Stange-Thomann N."/>
            <person name="Stavropoulos S."/>
            <person name="Stone C."/>
            <person name="Strader C."/>
            <person name="Tesfaye S."/>
            <person name="Thomson T."/>
            <person name="Thoulutsang Y."/>
            <person name="Thoulutsang D."/>
            <person name="Topham K."/>
            <person name="Topping I."/>
            <person name="Tsamla T."/>
            <person name="Vassiliev H."/>
            <person name="Vo A."/>
            <person name="Wangchuk T."/>
            <person name="Wangdi T."/>
            <person name="Weiand M."/>
            <person name="Wilkinson J."/>
            <person name="Wilson A."/>
            <person name="Yadav S."/>
            <person name="Young G."/>
            <person name="Yu Q."/>
            <person name="Zembek L."/>
            <person name="Zhong D."/>
            <person name="Zimmer A."/>
            <person name="Zwirko Z."/>
            <person name="Jaffe D.B."/>
            <person name="Alvarez P."/>
            <person name="Brockman W."/>
            <person name="Butler J."/>
            <person name="Chin C."/>
            <person name="Gnerre S."/>
            <person name="Grabherr M."/>
            <person name="Kleber M."/>
            <person name="Mauceli E."/>
            <person name="MacCallum I."/>
        </authorList>
    </citation>
    <scope>NUCLEOTIDE SEQUENCE [LARGE SCALE GENOMIC DNA]</scope>
    <source>
        <strain evidence="2">Tai18E2</strain>
        <strain evidence="3">Tai18E2 / Tucson 14021-0261.01</strain>
    </source>
</reference>
<dbReference type="KEGG" id="dya:Dyak_GE27676"/>
<reference evidence="2" key="4">
    <citation type="submission" date="2015-11" db="EMBL/GenBank/DDBJ databases">
        <authorList>
            <consortium name="FlyBase"/>
        </authorList>
    </citation>
    <scope>NUCLEOTIDE SEQUENCE</scope>
    <source>
        <strain evidence="2">Tai18E2</strain>
    </source>
</reference>
<keyword evidence="3" id="KW-1185">Reference proteome</keyword>
<dbReference type="Proteomes" id="UP000002282">
    <property type="component" value="Unassembled WGS sequence"/>
</dbReference>
<evidence type="ECO:0000313" key="1">
    <source>
        <dbReference type="EMBL" id="KRK05564.1"/>
    </source>
</evidence>
<proteinExistence type="predicted"/>
<evidence type="ECO:0000313" key="3">
    <source>
        <dbReference type="Proteomes" id="UP000002282"/>
    </source>
</evidence>
<gene>
    <name evidence="2" type="primary">Dyak\GE27676</name>
    <name evidence="1" type="synonym">Dyak\GE28772</name>
    <name evidence="2" type="ORF">Dyak_GE27676</name>
    <name evidence="1" type="ORF">Dyak_GE28772</name>
</gene>